<name>A0A975KTD5_9ACTN</name>
<geneLocation type="plasmid" evidence="3 4">
    <name>unnamed4</name>
</geneLocation>
<evidence type="ECO:0000256" key="1">
    <source>
        <dbReference type="SAM" id="MobiDB-lite"/>
    </source>
</evidence>
<dbReference type="EMBL" id="CP074136">
    <property type="protein sequence ID" value="QUX26428.1"/>
    <property type="molecule type" value="Genomic_DNA"/>
</dbReference>
<dbReference type="InterPro" id="IPR002586">
    <property type="entry name" value="CobQ/CobB/MinD/ParA_Nub-bd_dom"/>
</dbReference>
<dbReference type="Pfam" id="PF01656">
    <property type="entry name" value="CbiA"/>
    <property type="match status" value="1"/>
</dbReference>
<gene>
    <name evidence="3" type="ORF">KGD84_32535</name>
</gene>
<keyword evidence="4" id="KW-1185">Reference proteome</keyword>
<dbReference type="InterPro" id="IPR050625">
    <property type="entry name" value="ParA/MinD_ATPase"/>
</dbReference>
<feature type="compositionally biased region" description="Polar residues" evidence="1">
    <location>
        <begin position="1"/>
        <end position="10"/>
    </location>
</feature>
<dbReference type="Proteomes" id="UP000676079">
    <property type="component" value="Plasmid unnamed4"/>
</dbReference>
<dbReference type="RefSeq" id="WP_220566007.1">
    <property type="nucleotide sequence ID" value="NZ_CP074136.1"/>
</dbReference>
<keyword evidence="3" id="KW-0614">Plasmid</keyword>
<accession>A0A975KTD5</accession>
<proteinExistence type="predicted"/>
<feature type="region of interest" description="Disordered" evidence="1">
    <location>
        <begin position="1"/>
        <end position="199"/>
    </location>
</feature>
<evidence type="ECO:0000259" key="2">
    <source>
        <dbReference type="Pfam" id="PF01656"/>
    </source>
</evidence>
<organism evidence="3 4">
    <name type="scientific">Nocardiopsis changdeensis</name>
    <dbReference type="NCBI Taxonomy" id="2831969"/>
    <lineage>
        <taxon>Bacteria</taxon>
        <taxon>Bacillati</taxon>
        <taxon>Actinomycetota</taxon>
        <taxon>Actinomycetes</taxon>
        <taxon>Streptosporangiales</taxon>
        <taxon>Nocardiopsidaceae</taxon>
        <taxon>Nocardiopsis</taxon>
    </lineage>
</organism>
<protein>
    <submittedName>
        <fullName evidence="3">MinD/ParA family protein</fullName>
    </submittedName>
</protein>
<dbReference type="SUPFAM" id="SSF52540">
    <property type="entry name" value="P-loop containing nucleoside triphosphate hydrolases"/>
    <property type="match status" value="1"/>
</dbReference>
<evidence type="ECO:0000313" key="4">
    <source>
        <dbReference type="Proteomes" id="UP000676079"/>
    </source>
</evidence>
<sequence>MTSRGPNSDMPSAADLHRRDPTLTLSTHAEAGVRTGDQAPPRRPAPPAPEPEDARAEADADDTSEATVRLGPAAPERPQAPTPPSAVRPWAGDTAAPVAAPAAPSASAAPSPWAASAAALPPAPAAVPHADTPAWGPGPNAQSSVPGAGTGPDLSFLAPRTAEAAAPQPETVPGDPNSLAFVRGEAPAPAEPPRAETSADLTTDRLAITHTAPVPTSPLRRVWNRITGRQAPQVESETEAWRRAMRAGATTRTLRPQRIAVLCIKGGVGKTTVTFLLGSMLASLRGDRVIAVDANTDQGTLAGKLRTQTSKTIQDLLRKEEVRGYYDVRELTSQAPTGLEVLASNEDPGVTAALTAADYGQVIKYLDPSYSVILSDCGTGILHDVIRGEDGVLPHTGRLVIVSNTSVNGAKKAAETMDWLEKNGYRDLVRNSIVVINMVREGSQNQLDLAQMRAHFTSRAHAVVEIPLDPHLVQDGIIDMDALDVRTQDAVLHLAYLVGKEFSREEDSETSEGGSE</sequence>
<dbReference type="PANTHER" id="PTHR43384">
    <property type="entry name" value="SEPTUM SITE-DETERMINING PROTEIN MIND HOMOLOG, CHLOROPLASTIC-RELATED"/>
    <property type="match status" value="1"/>
</dbReference>
<feature type="domain" description="CobQ/CobB/MinD/ParA nucleotide binding" evidence="2">
    <location>
        <begin position="259"/>
        <end position="472"/>
    </location>
</feature>
<feature type="compositionally biased region" description="Low complexity" evidence="1">
    <location>
        <begin position="89"/>
        <end position="134"/>
    </location>
</feature>
<reference evidence="4" key="1">
    <citation type="submission" date="2021-05" db="EMBL/GenBank/DDBJ databases">
        <title>Direct Submission.</title>
        <authorList>
            <person name="Li K."/>
            <person name="Gao J."/>
        </authorList>
    </citation>
    <scope>NUCLEOTIDE SEQUENCE [LARGE SCALE GENOMIC DNA]</scope>
    <source>
        <strain evidence="4">Mg02</strain>
        <plasmid evidence="4">unnamed4</plasmid>
    </source>
</reference>
<dbReference type="PANTHER" id="PTHR43384:SF14">
    <property type="entry name" value="ESX-1 SECRETION-ASSOCIATED PROTEIN ESPI"/>
    <property type="match status" value="1"/>
</dbReference>
<evidence type="ECO:0000313" key="3">
    <source>
        <dbReference type="EMBL" id="QUX26428.1"/>
    </source>
</evidence>
<dbReference type="Gene3D" id="3.40.50.300">
    <property type="entry name" value="P-loop containing nucleotide triphosphate hydrolases"/>
    <property type="match status" value="1"/>
</dbReference>
<dbReference type="InterPro" id="IPR027417">
    <property type="entry name" value="P-loop_NTPase"/>
</dbReference>